<evidence type="ECO:0000259" key="7">
    <source>
        <dbReference type="Pfam" id="PF01850"/>
    </source>
</evidence>
<dbReference type="InterPro" id="IPR002716">
    <property type="entry name" value="PIN_dom"/>
</dbReference>
<evidence type="ECO:0000313" key="9">
    <source>
        <dbReference type="Proteomes" id="UP000197025"/>
    </source>
</evidence>
<dbReference type="GO" id="GO:0000287">
    <property type="term" value="F:magnesium ion binding"/>
    <property type="evidence" value="ECO:0007669"/>
    <property type="project" value="UniProtKB-UniRule"/>
</dbReference>
<dbReference type="Pfam" id="PF01850">
    <property type="entry name" value="PIN"/>
    <property type="match status" value="1"/>
</dbReference>
<evidence type="ECO:0000313" key="8">
    <source>
        <dbReference type="EMBL" id="SNB62554.1"/>
    </source>
</evidence>
<dbReference type="GO" id="GO:0090729">
    <property type="term" value="F:toxin activity"/>
    <property type="evidence" value="ECO:0007669"/>
    <property type="project" value="UniProtKB-KW"/>
</dbReference>
<comment type="cofactor">
    <cofactor evidence="5">
        <name>Mg(2+)</name>
        <dbReference type="ChEBI" id="CHEBI:18420"/>
    </cofactor>
</comment>
<dbReference type="HAMAP" id="MF_00265">
    <property type="entry name" value="VapC_Nob1"/>
    <property type="match status" value="1"/>
</dbReference>
<sequence length="172" mass="19144">MAFYYFDASALVKYYVTEPGSTWVRYLVEARDPETAQWVHTVFVAEITRVEVAAGLAVIERTGRIRRAQRDREYRRFVSQFVSRYAVLPLATADLEYAADLTQQYPLKAYDAVQLAVALRYARILAAFELPLIFVSGDAVLLAAARAEGLPTDNPFDHVAPEDIPGPSGSPA</sequence>
<dbReference type="SUPFAM" id="SSF88723">
    <property type="entry name" value="PIN domain-like"/>
    <property type="match status" value="1"/>
</dbReference>
<dbReference type="InterPro" id="IPR022907">
    <property type="entry name" value="VapC_family"/>
</dbReference>
<evidence type="ECO:0000256" key="2">
    <source>
        <dbReference type="ARBA" id="ARBA00022722"/>
    </source>
</evidence>
<gene>
    <name evidence="5" type="primary">vapC</name>
    <name evidence="8" type="ORF">SAMN02746019_00005460</name>
</gene>
<proteinExistence type="inferred from homology"/>
<dbReference type="InterPro" id="IPR029060">
    <property type="entry name" value="PIN-like_dom_sf"/>
</dbReference>
<evidence type="ECO:0000256" key="4">
    <source>
        <dbReference type="ARBA" id="ARBA00022801"/>
    </source>
</evidence>
<comment type="function">
    <text evidence="5">Toxic component of a toxin-antitoxin (TA) system. An RNase.</text>
</comment>
<keyword evidence="5" id="KW-0460">Magnesium</keyword>
<comment type="similarity">
    <text evidence="5">Belongs to the PINc/VapC protein family.</text>
</comment>
<dbReference type="EMBL" id="FYEK01000022">
    <property type="protein sequence ID" value="SNB62554.1"/>
    <property type="molecule type" value="Genomic_DNA"/>
</dbReference>
<dbReference type="EC" id="3.1.-.-" evidence="5"/>
<dbReference type="Gene3D" id="3.40.50.1010">
    <property type="entry name" value="5'-nuclease"/>
    <property type="match status" value="1"/>
</dbReference>
<dbReference type="OrthoDB" id="164158at2"/>
<name>A0A212QSK1_9CHLR</name>
<keyword evidence="3 5" id="KW-0479">Metal-binding</keyword>
<dbReference type="InParanoid" id="A0A212QSK1"/>
<dbReference type="CDD" id="cd09874">
    <property type="entry name" value="PIN_MT3492-like"/>
    <property type="match status" value="1"/>
</dbReference>
<organism evidence="8 9">
    <name type="scientific">Thermoflexus hugenholtzii JAD2</name>
    <dbReference type="NCBI Taxonomy" id="877466"/>
    <lineage>
        <taxon>Bacteria</taxon>
        <taxon>Bacillati</taxon>
        <taxon>Chloroflexota</taxon>
        <taxon>Thermoflexia</taxon>
        <taxon>Thermoflexales</taxon>
        <taxon>Thermoflexaceae</taxon>
        <taxon>Thermoflexus</taxon>
    </lineage>
</organism>
<feature type="binding site" evidence="5">
    <location>
        <position position="111"/>
    </location>
    <ligand>
        <name>Mg(2+)</name>
        <dbReference type="ChEBI" id="CHEBI:18420"/>
    </ligand>
</feature>
<keyword evidence="2 5" id="KW-0540">Nuclease</keyword>
<feature type="binding site" evidence="5">
    <location>
        <position position="7"/>
    </location>
    <ligand>
        <name>Mg(2+)</name>
        <dbReference type="ChEBI" id="CHEBI:18420"/>
    </ligand>
</feature>
<evidence type="ECO:0000256" key="6">
    <source>
        <dbReference type="SAM" id="MobiDB-lite"/>
    </source>
</evidence>
<keyword evidence="1 5" id="KW-1277">Toxin-antitoxin system</keyword>
<feature type="domain" description="PIN" evidence="7">
    <location>
        <begin position="4"/>
        <end position="126"/>
    </location>
</feature>
<dbReference type="GO" id="GO:0004540">
    <property type="term" value="F:RNA nuclease activity"/>
    <property type="evidence" value="ECO:0007669"/>
    <property type="project" value="InterPro"/>
</dbReference>
<dbReference type="Proteomes" id="UP000197025">
    <property type="component" value="Unassembled WGS sequence"/>
</dbReference>
<reference evidence="9" key="1">
    <citation type="submission" date="2017-06" db="EMBL/GenBank/DDBJ databases">
        <authorList>
            <person name="Varghese N."/>
            <person name="Submissions S."/>
        </authorList>
    </citation>
    <scope>NUCLEOTIDE SEQUENCE [LARGE SCALE GENOMIC DNA]</scope>
    <source>
        <strain evidence="9">JAD2</strain>
    </source>
</reference>
<dbReference type="GO" id="GO:0016787">
    <property type="term" value="F:hydrolase activity"/>
    <property type="evidence" value="ECO:0007669"/>
    <property type="project" value="UniProtKB-KW"/>
</dbReference>
<keyword evidence="4 5" id="KW-0378">Hydrolase</keyword>
<evidence type="ECO:0000256" key="3">
    <source>
        <dbReference type="ARBA" id="ARBA00022723"/>
    </source>
</evidence>
<dbReference type="RefSeq" id="WP_088570815.1">
    <property type="nucleotide sequence ID" value="NZ_FYEK01000022.1"/>
</dbReference>
<protein>
    <recommendedName>
        <fullName evidence="5">Ribonuclease VapC</fullName>
        <shortName evidence="5">RNase VapC</shortName>
        <ecNumber evidence="5">3.1.-.-</ecNumber>
    </recommendedName>
    <alternativeName>
        <fullName evidence="5">Toxin VapC</fullName>
    </alternativeName>
</protein>
<feature type="region of interest" description="Disordered" evidence="6">
    <location>
        <begin position="153"/>
        <end position="172"/>
    </location>
</feature>
<keyword evidence="5" id="KW-0800">Toxin</keyword>
<dbReference type="AlphaFoldDB" id="A0A212QSK1"/>
<evidence type="ECO:0000256" key="5">
    <source>
        <dbReference type="HAMAP-Rule" id="MF_00265"/>
    </source>
</evidence>
<keyword evidence="9" id="KW-1185">Reference proteome</keyword>
<accession>A0A212QSK1</accession>
<evidence type="ECO:0000256" key="1">
    <source>
        <dbReference type="ARBA" id="ARBA00022649"/>
    </source>
</evidence>